<gene>
    <name evidence="2" type="ORF">FQN60_015730</name>
</gene>
<feature type="compositionally biased region" description="Basic and acidic residues" evidence="1">
    <location>
        <begin position="1"/>
        <end position="18"/>
    </location>
</feature>
<feature type="region of interest" description="Disordered" evidence="1">
    <location>
        <begin position="1"/>
        <end position="20"/>
    </location>
</feature>
<dbReference type="AlphaFoldDB" id="A0A5J5CP07"/>
<keyword evidence="3" id="KW-1185">Reference proteome</keyword>
<evidence type="ECO:0000313" key="2">
    <source>
        <dbReference type="EMBL" id="KAA8583184.1"/>
    </source>
</evidence>
<comment type="caution">
    <text evidence="2">The sequence shown here is derived from an EMBL/GenBank/DDBJ whole genome shotgun (WGS) entry which is preliminary data.</text>
</comment>
<evidence type="ECO:0000313" key="3">
    <source>
        <dbReference type="Proteomes" id="UP000327493"/>
    </source>
</evidence>
<reference evidence="2 3" key="1">
    <citation type="submission" date="2019-08" db="EMBL/GenBank/DDBJ databases">
        <title>A chromosome-level genome assembly, high-density linkage maps, and genome scans reveal the genomic architecture of hybrid incompatibilities underlying speciation via character displacement in darters (Percidae: Etheostominae).</title>
        <authorList>
            <person name="Moran R.L."/>
            <person name="Catchen J.M."/>
            <person name="Fuller R.C."/>
        </authorList>
    </citation>
    <scope>NUCLEOTIDE SEQUENCE [LARGE SCALE GENOMIC DNA]</scope>
    <source>
        <strain evidence="2">EspeVRDwgs_2016</strain>
        <tissue evidence="2">Muscle</tissue>
    </source>
</reference>
<organism evidence="2 3">
    <name type="scientific">Etheostoma spectabile</name>
    <name type="common">orangethroat darter</name>
    <dbReference type="NCBI Taxonomy" id="54343"/>
    <lineage>
        <taxon>Eukaryota</taxon>
        <taxon>Metazoa</taxon>
        <taxon>Chordata</taxon>
        <taxon>Craniata</taxon>
        <taxon>Vertebrata</taxon>
        <taxon>Euteleostomi</taxon>
        <taxon>Actinopterygii</taxon>
        <taxon>Neopterygii</taxon>
        <taxon>Teleostei</taxon>
        <taxon>Neoteleostei</taxon>
        <taxon>Acanthomorphata</taxon>
        <taxon>Eupercaria</taxon>
        <taxon>Perciformes</taxon>
        <taxon>Percoidei</taxon>
        <taxon>Percidae</taxon>
        <taxon>Etheostomatinae</taxon>
        <taxon>Etheostoma</taxon>
    </lineage>
</organism>
<dbReference type="EMBL" id="VOFY01000018">
    <property type="protein sequence ID" value="KAA8583184.1"/>
    <property type="molecule type" value="Genomic_DNA"/>
</dbReference>
<evidence type="ECO:0000256" key="1">
    <source>
        <dbReference type="SAM" id="MobiDB-lite"/>
    </source>
</evidence>
<dbReference type="Proteomes" id="UP000327493">
    <property type="component" value="Chromosome 18"/>
</dbReference>
<sequence length="119" mass="13950">QQQRDRQEQQQAKQPERKKAVRLSICLCDGLSKEQGQIRPGATQHLHTAPARNEANWRTEKVRRSLFWVLACTWFMSPAAKLAHTVDTRQRQSTGKTRAPGWYKKRLLKHRCYREPRSG</sequence>
<protein>
    <submittedName>
        <fullName evidence="2">Uncharacterized protein</fullName>
    </submittedName>
</protein>
<proteinExistence type="predicted"/>
<accession>A0A5J5CP07</accession>
<feature type="non-terminal residue" evidence="2">
    <location>
        <position position="1"/>
    </location>
</feature>
<name>A0A5J5CP07_9PERO</name>